<evidence type="ECO:0008006" key="5">
    <source>
        <dbReference type="Google" id="ProtNLM"/>
    </source>
</evidence>
<reference evidence="3" key="1">
    <citation type="journal article" date="2021" name="PeerJ">
        <title>Extensive microbial diversity within the chicken gut microbiome revealed by metagenomics and culture.</title>
        <authorList>
            <person name="Gilroy R."/>
            <person name="Ravi A."/>
            <person name="Getino M."/>
            <person name="Pursley I."/>
            <person name="Horton D.L."/>
            <person name="Alikhan N.F."/>
            <person name="Baker D."/>
            <person name="Gharbi K."/>
            <person name="Hall N."/>
            <person name="Watson M."/>
            <person name="Adriaenssens E.M."/>
            <person name="Foster-Nyarko E."/>
            <person name="Jarju S."/>
            <person name="Secka A."/>
            <person name="Antonio M."/>
            <person name="Oren A."/>
            <person name="Chaudhuri R.R."/>
            <person name="La Ragione R."/>
            <person name="Hildebrand F."/>
            <person name="Pallen M.J."/>
        </authorList>
    </citation>
    <scope>NUCLEOTIDE SEQUENCE</scope>
    <source>
        <strain evidence="3">CHK171-7178</strain>
    </source>
</reference>
<comment type="caution">
    <text evidence="3">The sequence shown here is derived from an EMBL/GenBank/DDBJ whole genome shotgun (WGS) entry which is preliminary data.</text>
</comment>
<dbReference type="InterPro" id="IPR021176">
    <property type="entry name" value="Competence-induced_CoiA"/>
</dbReference>
<dbReference type="Pfam" id="PF25164">
    <property type="entry name" value="CoiA_N"/>
    <property type="match status" value="1"/>
</dbReference>
<name>A0A921FZX3_SPOPS</name>
<protein>
    <recommendedName>
        <fullName evidence="5">Competence protein CoiA</fullName>
    </recommendedName>
</protein>
<evidence type="ECO:0000313" key="3">
    <source>
        <dbReference type="EMBL" id="HJF32002.1"/>
    </source>
</evidence>
<proteinExistence type="predicted"/>
<dbReference type="Proteomes" id="UP000698173">
    <property type="component" value="Unassembled WGS sequence"/>
</dbReference>
<feature type="non-terminal residue" evidence="3">
    <location>
        <position position="330"/>
    </location>
</feature>
<sequence length="330" mass="38736">MRKEWTLILTAKTEKGKLIVLTRELERERLREWRKVQAFFCTQCNSPVQLKVGDIIIPHFAHLKDAACTTLFSEGESKAHLQGKRQLYEFFRKKVRQVELEPFLKMLSQRPDILITTQSESIPIEFQCSTIPITDMKSRSAGYRGIGMKPLWILQTPAKFSALPTGVGMFHFSKFHESFFTHSHPEGQLLLTYNPQTERFHYFTSLVHIAGKRYIGIHRTLPLSSQVFPFARPKTPSEIEIRRYVALYLSMRHKFLQSRVLLNTRGVNNSFLRMCYELRVIPADLPPWIGLPVPFSESFRGHDCEWQLAFYYYLRRKGFNFKDVSRNQIR</sequence>
<gene>
    <name evidence="3" type="ORF">K8V56_09525</name>
</gene>
<dbReference type="EMBL" id="DYWT01000157">
    <property type="protein sequence ID" value="HJF32002.1"/>
    <property type="molecule type" value="Genomic_DNA"/>
</dbReference>
<feature type="domain" description="Competence protein CoiA nuclease-like" evidence="1">
    <location>
        <begin position="76"/>
        <end position="226"/>
    </location>
</feature>
<evidence type="ECO:0000313" key="4">
    <source>
        <dbReference type="Proteomes" id="UP000698173"/>
    </source>
</evidence>
<dbReference type="Pfam" id="PF06054">
    <property type="entry name" value="CoiA_nuc"/>
    <property type="match status" value="1"/>
</dbReference>
<dbReference type="InterPro" id="IPR057253">
    <property type="entry name" value="CoiA-like_N"/>
</dbReference>
<dbReference type="PIRSF" id="PIRSF007487">
    <property type="entry name" value="Competence-induced_CoiA_bac"/>
    <property type="match status" value="1"/>
</dbReference>
<organism evidence="3 4">
    <name type="scientific">Sporosarcina psychrophila</name>
    <name type="common">Bacillus psychrophilus</name>
    <dbReference type="NCBI Taxonomy" id="1476"/>
    <lineage>
        <taxon>Bacteria</taxon>
        <taxon>Bacillati</taxon>
        <taxon>Bacillota</taxon>
        <taxon>Bacilli</taxon>
        <taxon>Bacillales</taxon>
        <taxon>Caryophanaceae</taxon>
        <taxon>Sporosarcina</taxon>
    </lineage>
</organism>
<accession>A0A921FZX3</accession>
<reference evidence="3" key="2">
    <citation type="submission" date="2021-09" db="EMBL/GenBank/DDBJ databases">
        <authorList>
            <person name="Gilroy R."/>
        </authorList>
    </citation>
    <scope>NUCLEOTIDE SEQUENCE</scope>
    <source>
        <strain evidence="3">CHK171-7178</strain>
    </source>
</reference>
<evidence type="ECO:0000259" key="2">
    <source>
        <dbReference type="Pfam" id="PF25164"/>
    </source>
</evidence>
<dbReference type="InterPro" id="IPR010330">
    <property type="entry name" value="CoiA_nuc"/>
</dbReference>
<evidence type="ECO:0000259" key="1">
    <source>
        <dbReference type="Pfam" id="PF06054"/>
    </source>
</evidence>
<dbReference type="AlphaFoldDB" id="A0A921FZX3"/>
<feature type="domain" description="Competence protein CoiA-like N-terminal" evidence="2">
    <location>
        <begin position="24"/>
        <end position="69"/>
    </location>
</feature>